<feature type="domain" description="PH-like" evidence="12">
    <location>
        <begin position="111"/>
        <end position="286"/>
    </location>
</feature>
<evidence type="ECO:0000259" key="11">
    <source>
        <dbReference type="Pfam" id="PF24934"/>
    </source>
</evidence>
<dbReference type="Pfam" id="PF24642">
    <property type="entry name" value="DUF7636"/>
    <property type="match status" value="1"/>
</dbReference>
<evidence type="ECO:0000256" key="6">
    <source>
        <dbReference type="ARBA" id="ARBA00023158"/>
    </source>
</evidence>
<dbReference type="InterPro" id="IPR007855">
    <property type="entry name" value="RDRP"/>
</dbReference>
<feature type="domain" description="RDRP C-terminal head" evidence="13">
    <location>
        <begin position="1012"/>
        <end position="1172"/>
    </location>
</feature>
<accession>A0AA39HNG1</accession>
<evidence type="ECO:0000259" key="13">
    <source>
        <dbReference type="Pfam" id="PF26253"/>
    </source>
</evidence>
<evidence type="ECO:0000256" key="3">
    <source>
        <dbReference type="ARBA" id="ARBA00022679"/>
    </source>
</evidence>
<protein>
    <recommendedName>
        <fullName evidence="8">RNA-dependent RNA polymerase</fullName>
        <ecNumber evidence="8">2.7.7.48</ecNumber>
    </recommendedName>
</protein>
<evidence type="ECO:0000259" key="12">
    <source>
        <dbReference type="Pfam" id="PF25359"/>
    </source>
</evidence>
<comment type="similarity">
    <text evidence="1 8">Belongs to the RdRP family.</text>
</comment>
<comment type="catalytic activity">
    <reaction evidence="7 8">
        <text>RNA(n) + a ribonucleoside 5'-triphosphate = RNA(n+1) + diphosphate</text>
        <dbReference type="Rhea" id="RHEA:21248"/>
        <dbReference type="Rhea" id="RHEA-COMP:14527"/>
        <dbReference type="Rhea" id="RHEA-COMP:17342"/>
        <dbReference type="ChEBI" id="CHEBI:33019"/>
        <dbReference type="ChEBI" id="CHEBI:61557"/>
        <dbReference type="ChEBI" id="CHEBI:140395"/>
        <dbReference type="EC" id="2.7.7.48"/>
    </reaction>
</comment>
<keyword evidence="6" id="KW-0943">RNA-mediated gene silencing</keyword>
<dbReference type="GO" id="GO:0003723">
    <property type="term" value="F:RNA binding"/>
    <property type="evidence" value="ECO:0007669"/>
    <property type="project" value="UniProtKB-KW"/>
</dbReference>
<evidence type="ECO:0000313" key="14">
    <source>
        <dbReference type="EMBL" id="KAK0409131.1"/>
    </source>
</evidence>
<dbReference type="InterPro" id="IPR057596">
    <property type="entry name" value="RDRP_core"/>
</dbReference>
<evidence type="ECO:0000256" key="2">
    <source>
        <dbReference type="ARBA" id="ARBA00022484"/>
    </source>
</evidence>
<reference evidence="14" key="1">
    <citation type="submission" date="2023-06" db="EMBL/GenBank/DDBJ databases">
        <title>Genomic analysis of the entomopathogenic nematode Steinernema hermaphroditum.</title>
        <authorList>
            <person name="Schwarz E.M."/>
            <person name="Heppert J.K."/>
            <person name="Baniya A."/>
            <person name="Schwartz H.T."/>
            <person name="Tan C.-H."/>
            <person name="Antoshechkin I."/>
            <person name="Sternberg P.W."/>
            <person name="Goodrich-Blair H."/>
            <person name="Dillman A.R."/>
        </authorList>
    </citation>
    <scope>NUCLEOTIDE SEQUENCE</scope>
    <source>
        <strain evidence="14">PS9179</strain>
        <tissue evidence="14">Whole animal</tissue>
    </source>
</reference>
<keyword evidence="4 8" id="KW-0548">Nucleotidyltransferase</keyword>
<evidence type="ECO:0000259" key="10">
    <source>
        <dbReference type="Pfam" id="PF24642"/>
    </source>
</evidence>
<feature type="domain" description="DUF7636" evidence="10">
    <location>
        <begin position="1391"/>
        <end position="1495"/>
    </location>
</feature>
<evidence type="ECO:0000256" key="7">
    <source>
        <dbReference type="ARBA" id="ARBA00048744"/>
    </source>
</evidence>
<feature type="domain" description="DUF7752" evidence="11">
    <location>
        <begin position="1216"/>
        <end position="1339"/>
    </location>
</feature>
<comment type="caution">
    <text evidence="14">The sequence shown here is derived from an EMBL/GenBank/DDBJ whole genome shotgun (WGS) entry which is preliminary data.</text>
</comment>
<dbReference type="PANTHER" id="PTHR23079:SF57">
    <property type="entry name" value="RNA-DIRECTED RNA POLYMERASE"/>
    <property type="match status" value="1"/>
</dbReference>
<feature type="domain" description="RDRP core" evidence="9">
    <location>
        <begin position="411"/>
        <end position="998"/>
    </location>
</feature>
<evidence type="ECO:0000256" key="5">
    <source>
        <dbReference type="ARBA" id="ARBA00022884"/>
    </source>
</evidence>
<dbReference type="GO" id="GO:0030422">
    <property type="term" value="P:siRNA processing"/>
    <property type="evidence" value="ECO:0007669"/>
    <property type="project" value="TreeGrafter"/>
</dbReference>
<dbReference type="InterPro" id="IPR057493">
    <property type="entry name" value="PH_RdRP-assoc"/>
</dbReference>
<dbReference type="Pfam" id="PF26253">
    <property type="entry name" value="RdRP_head"/>
    <property type="match status" value="1"/>
</dbReference>
<dbReference type="EMBL" id="JAUCMV010000003">
    <property type="protein sequence ID" value="KAK0409131.1"/>
    <property type="molecule type" value="Genomic_DNA"/>
</dbReference>
<evidence type="ECO:0000256" key="4">
    <source>
        <dbReference type="ARBA" id="ARBA00022695"/>
    </source>
</evidence>
<dbReference type="EC" id="2.7.7.48" evidence="8"/>
<dbReference type="PANTHER" id="PTHR23079">
    <property type="entry name" value="RNA-DEPENDENT RNA POLYMERASE"/>
    <property type="match status" value="1"/>
</dbReference>
<evidence type="ECO:0000256" key="8">
    <source>
        <dbReference type="RuleBase" id="RU363098"/>
    </source>
</evidence>
<evidence type="ECO:0000259" key="9">
    <source>
        <dbReference type="Pfam" id="PF05183"/>
    </source>
</evidence>
<proteinExistence type="inferred from homology"/>
<sequence length="1500" mass="172410">MTSRLKIIVETTLYNSPYFQEDAYINKVLKNIHHEFFSLDLSSVSSRPITDDFGFKSVHIQVDARSNNWEWGLPQLAELFCRFSSLFRERHYTPSILEISNDLFFKEYFDPVNEKVPLRSIALGNLVDPFTFYEHHRQENFQVRRKDGMGMIGCMKVAFEHDIQVIKLRFDDKIGYAKPTTVTLTVMYSQIHRIIVDVREGKNRGTRSFSLYLHLCYPVEVRAFDVEKRTSGRCLTWRKGDDRLERIIADCPVLRLDFVPNMDSTIYNILSRLRKRTNVLIEFAPIELQKPHRFSENPLEGATGAIDHSVLYLLEAILSRGAMVKDVLLDDKATWEAFVNFFTERHAAEPEVTIAAMEKILSYVNETREIRKFKHVCETLWERARTEQTTKSKADKEFIDEGYQYVRKVIVTPSRKILLAPELVMGNRGLRDFKEKDEDVIRVQFRDDDGDKLRENRAGRLLIQKTVGETAKKGLTVAGVRYEYFGNSGSQMRDNGCYCFAESVIGKVREKIGVFDKNTSVPKRMSRIGQFFTQARRLKKNIQREQYLHCFDILGGNDQNGKPYTFSDGVGMITPKFAEEISKDLELRGHIPSCFQFRFRGMKGVLAVNPLLADRFKSDFYIRPSQMKFQAYRKKKVGAPLEIVKYSTPCGVSLNRPMLNILDQVSEKQNPLGHERIVARVHELMDQQVNSLILGLTSETHCREKMQEMPIRMQMDVLSHDFGFQLTSEPFFRSLLQALCRCQIKKLRTKNSIAIPPNLGRTVFGIIDESGQLQYGQVFCQITCNGFLKHPTASARKKVITGKVLMTKNPAIVSGDVRVFEAVDIPELHDLVDVVIFPRYGPRPHPDEMAGSDLDGDEYVIIWDERLLLDHNEEPMHFPSSTAKVPEVPEEAILEKACDFFVDYIRNDSVGKLAIAHLAVSDIYGIESKAAKSIALKHAKALDFPKTGDPPDLMNEEEGERPTRFPDFLEKFGQPSCRTPGLNGQIYRRAKTLDEILRKSMGKALDQPVELDPDLIHPAYEPYRDLARQHFSNYSAQIRTAMEKYGIEDEAQLFSGSIVEIRRRVGDVTIDGDLFGSFNVFANIERLVTGIFLSFRSAFFDRFHVVGEDINKFVCERPSEEMKKLASAYYVTAYETAKENHTERFLSFAWIVWDVLAAIKKAAFFRKSVKEQSDLSLAPFATRISQHMAEYCSANEEDLADFTKVVARSNVVLEHMCYRYVGLNSILFFLCVWAEENDVFHSATEGDVYEQDAENEDFPSASPLRFDSFCLLVVLFGMRKFHCPYVDYRNLWFDNDLSECSRVDLKDLHARFGGVGSLILAFLQFLSSREFASLKAVDFGQLGYRSCVDVEDLKLLHTTASKTYNEMIFSNSCDPLPQTSRQQTSIKERQYEMDPFTIELPRPREGEFFTEAETERFQKKIIKETRVSHLRLRQLKETQRNRTGKCVRIMISAIGSLESLDNLKNLLTGEVPSRSADNLEWCEEHLAPIILKRIEMNADE</sequence>
<evidence type="ECO:0000256" key="1">
    <source>
        <dbReference type="ARBA" id="ARBA00005762"/>
    </source>
</evidence>
<organism evidence="14 15">
    <name type="scientific">Steinernema hermaphroditum</name>
    <dbReference type="NCBI Taxonomy" id="289476"/>
    <lineage>
        <taxon>Eukaryota</taxon>
        <taxon>Metazoa</taxon>
        <taxon>Ecdysozoa</taxon>
        <taxon>Nematoda</taxon>
        <taxon>Chromadorea</taxon>
        <taxon>Rhabditida</taxon>
        <taxon>Tylenchina</taxon>
        <taxon>Panagrolaimomorpha</taxon>
        <taxon>Strongyloidoidea</taxon>
        <taxon>Steinernematidae</taxon>
        <taxon>Steinernema</taxon>
    </lineage>
</organism>
<evidence type="ECO:0000313" key="15">
    <source>
        <dbReference type="Proteomes" id="UP001175271"/>
    </source>
</evidence>
<gene>
    <name evidence="14" type="ORF">QR680_004357</name>
</gene>
<keyword evidence="3 8" id="KW-0808">Transferase</keyword>
<dbReference type="InterPro" id="IPR056053">
    <property type="entry name" value="DUF7636"/>
</dbReference>
<name>A0AA39HNG1_9BILA</name>
<keyword evidence="5 8" id="KW-0694">RNA-binding</keyword>
<dbReference type="Pfam" id="PF24934">
    <property type="entry name" value="DUF7752"/>
    <property type="match status" value="1"/>
</dbReference>
<keyword evidence="15" id="KW-1185">Reference proteome</keyword>
<dbReference type="InterPro" id="IPR056654">
    <property type="entry name" value="DUF7752"/>
</dbReference>
<dbReference type="Pfam" id="PF05183">
    <property type="entry name" value="RdRP"/>
    <property type="match status" value="1"/>
</dbReference>
<dbReference type="InterPro" id="IPR058752">
    <property type="entry name" value="RDRP_C_head"/>
</dbReference>
<dbReference type="GO" id="GO:0031380">
    <property type="term" value="C:nuclear RNA-directed RNA polymerase complex"/>
    <property type="evidence" value="ECO:0007669"/>
    <property type="project" value="TreeGrafter"/>
</dbReference>
<dbReference type="GO" id="GO:0003968">
    <property type="term" value="F:RNA-directed RNA polymerase activity"/>
    <property type="evidence" value="ECO:0007669"/>
    <property type="project" value="UniProtKB-KW"/>
</dbReference>
<dbReference type="Pfam" id="PF25359">
    <property type="entry name" value="PH_met_RdRP"/>
    <property type="match status" value="1"/>
</dbReference>
<keyword evidence="2 8" id="KW-0696">RNA-directed RNA polymerase</keyword>
<dbReference type="Proteomes" id="UP001175271">
    <property type="component" value="Unassembled WGS sequence"/>
</dbReference>